<keyword evidence="3 7" id="KW-1133">Transmembrane helix</keyword>
<feature type="transmembrane region" description="Helical" evidence="7">
    <location>
        <begin position="210"/>
        <end position="228"/>
    </location>
</feature>
<reference evidence="9 10" key="1">
    <citation type="submission" date="2014-04" db="EMBL/GenBank/DDBJ databases">
        <authorList>
            <consortium name="DOE Joint Genome Institute"/>
            <person name="Kuo A."/>
            <person name="Martino E."/>
            <person name="Perotto S."/>
            <person name="Kohler A."/>
            <person name="Nagy L.G."/>
            <person name="Floudas D."/>
            <person name="Copeland A."/>
            <person name="Barry K.W."/>
            <person name="Cichocki N."/>
            <person name="Veneault-Fourrey C."/>
            <person name="LaButti K."/>
            <person name="Lindquist E.A."/>
            <person name="Lipzen A."/>
            <person name="Lundell T."/>
            <person name="Morin E."/>
            <person name="Murat C."/>
            <person name="Sun H."/>
            <person name="Tunlid A."/>
            <person name="Henrissat B."/>
            <person name="Grigoriev I.V."/>
            <person name="Hibbett D.S."/>
            <person name="Martin F."/>
            <person name="Nordberg H.P."/>
            <person name="Cantor M.N."/>
            <person name="Hua S.X."/>
        </authorList>
    </citation>
    <scope>NUCLEOTIDE SEQUENCE [LARGE SCALE GENOMIC DNA]</scope>
    <source>
        <strain evidence="9 10">Zn</strain>
    </source>
</reference>
<dbReference type="EMBL" id="KN832893">
    <property type="protein sequence ID" value="KIM93741.1"/>
    <property type="molecule type" value="Genomic_DNA"/>
</dbReference>
<reference evidence="10" key="2">
    <citation type="submission" date="2015-01" db="EMBL/GenBank/DDBJ databases">
        <title>Evolutionary Origins and Diversification of the Mycorrhizal Mutualists.</title>
        <authorList>
            <consortium name="DOE Joint Genome Institute"/>
            <consortium name="Mycorrhizal Genomics Consortium"/>
            <person name="Kohler A."/>
            <person name="Kuo A."/>
            <person name="Nagy L.G."/>
            <person name="Floudas D."/>
            <person name="Copeland A."/>
            <person name="Barry K.W."/>
            <person name="Cichocki N."/>
            <person name="Veneault-Fourrey C."/>
            <person name="LaButti K."/>
            <person name="Lindquist E.A."/>
            <person name="Lipzen A."/>
            <person name="Lundell T."/>
            <person name="Morin E."/>
            <person name="Murat C."/>
            <person name="Riley R."/>
            <person name="Ohm R."/>
            <person name="Sun H."/>
            <person name="Tunlid A."/>
            <person name="Henrissat B."/>
            <person name="Grigoriev I.V."/>
            <person name="Hibbett D.S."/>
            <person name="Martin F."/>
        </authorList>
    </citation>
    <scope>NUCLEOTIDE SEQUENCE [LARGE SCALE GENOMIC DNA]</scope>
    <source>
        <strain evidence="10">Zn</strain>
    </source>
</reference>
<feature type="transmembrane region" description="Helical" evidence="7">
    <location>
        <begin position="131"/>
        <end position="153"/>
    </location>
</feature>
<dbReference type="HOGENOM" id="CLU_729764_0_0_1"/>
<dbReference type="InterPro" id="IPR049326">
    <property type="entry name" value="Rhodopsin_dom_fungi"/>
</dbReference>
<feature type="transmembrane region" description="Helical" evidence="7">
    <location>
        <begin position="96"/>
        <end position="119"/>
    </location>
</feature>
<feature type="region of interest" description="Disordered" evidence="6">
    <location>
        <begin position="289"/>
        <end position="323"/>
    </location>
</feature>
<dbReference type="Proteomes" id="UP000054321">
    <property type="component" value="Unassembled WGS sequence"/>
</dbReference>
<name>A0A0C3GTN2_OIDMZ</name>
<proteinExistence type="inferred from homology"/>
<dbReference type="PANTHER" id="PTHR33048:SF163">
    <property type="entry name" value="INTEGRAL MEMBRANE PROTEIN (AFU_ORTHOLOGUE AFUA_8G05510)"/>
    <property type="match status" value="1"/>
</dbReference>
<evidence type="ECO:0000313" key="9">
    <source>
        <dbReference type="EMBL" id="KIM93741.1"/>
    </source>
</evidence>
<dbReference type="PANTHER" id="PTHR33048">
    <property type="entry name" value="PTH11-LIKE INTEGRAL MEMBRANE PROTEIN (AFU_ORTHOLOGUE AFUA_5G11245)"/>
    <property type="match status" value="1"/>
</dbReference>
<sequence>MSTTTEVLSTGISRLAVNAVVVTTVLTALGTFLAILRFCLRRKEAFGTDDYILMVALVFLQLQLAFCYMIGFLSGSGWEMEDLVKYPERITWTLKLIYFPELCYTVVVVLIKTSILYSYKRIFGHVKTTKYHIYALLGLSWAWAVAFFLTIVFQCHPIDKAWIPGKPGHCIAVVPFLWGNSISNFIIDWMILLVPVMPVLKLQLPRKQKILVALSFLFGSLACIASTVRSAATAKFDPNDLGISDYRASIWVYIEAPLATVSCCLPFLSRMFGVKALDVFHKITSHMSKGSTKASSRTPSEDSNAGSNMYESKPGWASGDNTLVEQGLPQEYPNIHMTTTTSVRSGSLTEQGPEMGSYQFSITSASAIIPKNESTHALV</sequence>
<protein>
    <recommendedName>
        <fullName evidence="8">Rhodopsin domain-containing protein</fullName>
    </recommendedName>
</protein>
<evidence type="ECO:0000256" key="7">
    <source>
        <dbReference type="SAM" id="Phobius"/>
    </source>
</evidence>
<accession>A0A0C3GTN2</accession>
<dbReference type="OrthoDB" id="10017208at2759"/>
<comment type="similarity">
    <text evidence="5">Belongs to the SAT4 family.</text>
</comment>
<feature type="transmembrane region" description="Helical" evidence="7">
    <location>
        <begin position="173"/>
        <end position="198"/>
    </location>
</feature>
<dbReference type="Pfam" id="PF20684">
    <property type="entry name" value="Fung_rhodopsin"/>
    <property type="match status" value="1"/>
</dbReference>
<comment type="subcellular location">
    <subcellularLocation>
        <location evidence="1">Membrane</location>
        <topology evidence="1">Multi-pass membrane protein</topology>
    </subcellularLocation>
</comment>
<dbReference type="GO" id="GO:0016020">
    <property type="term" value="C:membrane"/>
    <property type="evidence" value="ECO:0007669"/>
    <property type="project" value="UniProtKB-SubCell"/>
</dbReference>
<feature type="transmembrane region" description="Helical" evidence="7">
    <location>
        <begin position="15"/>
        <end position="39"/>
    </location>
</feature>
<evidence type="ECO:0000256" key="5">
    <source>
        <dbReference type="ARBA" id="ARBA00038359"/>
    </source>
</evidence>
<keyword evidence="2 7" id="KW-0812">Transmembrane</keyword>
<organism evidence="9 10">
    <name type="scientific">Oidiodendron maius (strain Zn)</name>
    <dbReference type="NCBI Taxonomy" id="913774"/>
    <lineage>
        <taxon>Eukaryota</taxon>
        <taxon>Fungi</taxon>
        <taxon>Dikarya</taxon>
        <taxon>Ascomycota</taxon>
        <taxon>Pezizomycotina</taxon>
        <taxon>Leotiomycetes</taxon>
        <taxon>Leotiomycetes incertae sedis</taxon>
        <taxon>Myxotrichaceae</taxon>
        <taxon>Oidiodendron</taxon>
    </lineage>
</organism>
<dbReference type="InParanoid" id="A0A0C3GTN2"/>
<evidence type="ECO:0000256" key="3">
    <source>
        <dbReference type="ARBA" id="ARBA00022989"/>
    </source>
</evidence>
<feature type="transmembrane region" description="Helical" evidence="7">
    <location>
        <begin position="51"/>
        <end position="76"/>
    </location>
</feature>
<evidence type="ECO:0000256" key="6">
    <source>
        <dbReference type="SAM" id="MobiDB-lite"/>
    </source>
</evidence>
<keyword evidence="4 7" id="KW-0472">Membrane</keyword>
<dbReference type="InterPro" id="IPR052337">
    <property type="entry name" value="SAT4-like"/>
</dbReference>
<feature type="compositionally biased region" description="Polar residues" evidence="6">
    <location>
        <begin position="289"/>
        <end position="310"/>
    </location>
</feature>
<gene>
    <name evidence="9" type="ORF">OIDMADRAFT_35561</name>
</gene>
<feature type="transmembrane region" description="Helical" evidence="7">
    <location>
        <begin position="248"/>
        <end position="268"/>
    </location>
</feature>
<evidence type="ECO:0000256" key="2">
    <source>
        <dbReference type="ARBA" id="ARBA00022692"/>
    </source>
</evidence>
<evidence type="ECO:0000259" key="8">
    <source>
        <dbReference type="Pfam" id="PF20684"/>
    </source>
</evidence>
<dbReference type="STRING" id="913774.A0A0C3GTN2"/>
<feature type="domain" description="Rhodopsin" evidence="8">
    <location>
        <begin position="38"/>
        <end position="272"/>
    </location>
</feature>
<keyword evidence="10" id="KW-1185">Reference proteome</keyword>
<evidence type="ECO:0000313" key="10">
    <source>
        <dbReference type="Proteomes" id="UP000054321"/>
    </source>
</evidence>
<dbReference type="AlphaFoldDB" id="A0A0C3GTN2"/>
<evidence type="ECO:0000256" key="1">
    <source>
        <dbReference type="ARBA" id="ARBA00004141"/>
    </source>
</evidence>
<evidence type="ECO:0000256" key="4">
    <source>
        <dbReference type="ARBA" id="ARBA00023136"/>
    </source>
</evidence>